<accession>A0ABR1S2I7</accession>
<protein>
    <submittedName>
        <fullName evidence="1">Uncharacterized protein</fullName>
    </submittedName>
</protein>
<gene>
    <name evidence="1" type="ORF">PG993_012471</name>
</gene>
<evidence type="ECO:0000313" key="1">
    <source>
        <dbReference type="EMBL" id="KAK8024405.1"/>
    </source>
</evidence>
<reference evidence="1 2" key="1">
    <citation type="submission" date="2023-01" db="EMBL/GenBank/DDBJ databases">
        <title>Analysis of 21 Apiospora genomes using comparative genomics revels a genus with tremendous synthesis potential of carbohydrate active enzymes and secondary metabolites.</title>
        <authorList>
            <person name="Sorensen T."/>
        </authorList>
    </citation>
    <scope>NUCLEOTIDE SEQUENCE [LARGE SCALE GENOMIC DNA]</scope>
    <source>
        <strain evidence="1 2">CBS 33761</strain>
    </source>
</reference>
<keyword evidence="2" id="KW-1185">Reference proteome</keyword>
<proteinExistence type="predicted"/>
<comment type="caution">
    <text evidence="1">The sequence shown here is derived from an EMBL/GenBank/DDBJ whole genome shotgun (WGS) entry which is preliminary data.</text>
</comment>
<organism evidence="1 2">
    <name type="scientific">Apiospora rasikravindrae</name>
    <dbReference type="NCBI Taxonomy" id="990691"/>
    <lineage>
        <taxon>Eukaryota</taxon>
        <taxon>Fungi</taxon>
        <taxon>Dikarya</taxon>
        <taxon>Ascomycota</taxon>
        <taxon>Pezizomycotina</taxon>
        <taxon>Sordariomycetes</taxon>
        <taxon>Xylariomycetidae</taxon>
        <taxon>Amphisphaeriales</taxon>
        <taxon>Apiosporaceae</taxon>
        <taxon>Apiospora</taxon>
    </lineage>
</organism>
<dbReference type="EMBL" id="JAQQWK010000011">
    <property type="protein sequence ID" value="KAK8024405.1"/>
    <property type="molecule type" value="Genomic_DNA"/>
</dbReference>
<name>A0ABR1S2I7_9PEZI</name>
<sequence length="249" mass="25582">MHATRLGRGGQVPLLVDGGARRWARRRKGVIEVKLQAALPAGDGIRESKALPTHLLQDPPQRRFPRGVRGDRSLALDSAVVLGRRQRGGPIVVVGIYAAGGCLDAKTVLAPSTCERAVATCLGLVAKLLVVGALGREVLVLGGGGDGGRPARVQGRRPARGVVLVHVVGEVATAAIVVGCVVGLVISSHSAVDIASGGTNGRSVGEHGKCLLQLHVLGGALGFARLEDLAHLGQSCRRDHVGAVSGRGR</sequence>
<dbReference type="Proteomes" id="UP001444661">
    <property type="component" value="Unassembled WGS sequence"/>
</dbReference>
<evidence type="ECO:0000313" key="2">
    <source>
        <dbReference type="Proteomes" id="UP001444661"/>
    </source>
</evidence>